<protein>
    <submittedName>
        <fullName evidence="1">Uncharacterized protein</fullName>
    </submittedName>
</protein>
<dbReference type="GeneID" id="78776025"/>
<dbReference type="Proteomes" id="UP000483820">
    <property type="component" value="Chromosome IV"/>
</dbReference>
<organism evidence="1 2">
    <name type="scientific">Caenorhabditis remanei</name>
    <name type="common">Caenorhabditis vulgaris</name>
    <dbReference type="NCBI Taxonomy" id="31234"/>
    <lineage>
        <taxon>Eukaryota</taxon>
        <taxon>Metazoa</taxon>
        <taxon>Ecdysozoa</taxon>
        <taxon>Nematoda</taxon>
        <taxon>Chromadorea</taxon>
        <taxon>Rhabditida</taxon>
        <taxon>Rhabditina</taxon>
        <taxon>Rhabditomorpha</taxon>
        <taxon>Rhabditoidea</taxon>
        <taxon>Rhabditidae</taxon>
        <taxon>Peloderinae</taxon>
        <taxon>Caenorhabditis</taxon>
    </lineage>
</organism>
<sequence>MTSSPTSSDSSLEEEKFLKPEDVEECIPPKELEMMIEEKKVGTLDDFVTLRWYCMLVLLMAELTAFTATASSKVMVFAESSLAIVVFISPSSCPNTSGTPCIVYFNISRLRCIQSETSSSWVSGSSENSWPNGEWALIEDGYIARFSRNCQEKKKGKLDESHCWNIVIVKKRKVVRGKKLN</sequence>
<evidence type="ECO:0000313" key="1">
    <source>
        <dbReference type="EMBL" id="KAF1758889.1"/>
    </source>
</evidence>
<gene>
    <name evidence="1" type="ORF">GCK72_015349</name>
</gene>
<dbReference type="KEGG" id="crq:GCK72_015349"/>
<name>A0A6A5GWG1_CAERE</name>
<dbReference type="RefSeq" id="XP_053585574.1">
    <property type="nucleotide sequence ID" value="XM_053730802.1"/>
</dbReference>
<proteinExistence type="predicted"/>
<dbReference type="EMBL" id="WUAV01000004">
    <property type="protein sequence ID" value="KAF1758889.1"/>
    <property type="molecule type" value="Genomic_DNA"/>
</dbReference>
<reference evidence="1 2" key="1">
    <citation type="submission" date="2019-12" db="EMBL/GenBank/DDBJ databases">
        <title>Chromosome-level assembly of the Caenorhabditis remanei genome.</title>
        <authorList>
            <person name="Teterina A.A."/>
            <person name="Willis J.H."/>
            <person name="Phillips P.C."/>
        </authorList>
    </citation>
    <scope>NUCLEOTIDE SEQUENCE [LARGE SCALE GENOMIC DNA]</scope>
    <source>
        <strain evidence="1 2">PX506</strain>
        <tissue evidence="1">Whole organism</tissue>
    </source>
</reference>
<accession>A0A6A5GWG1</accession>
<comment type="caution">
    <text evidence="1">The sequence shown here is derived from an EMBL/GenBank/DDBJ whole genome shotgun (WGS) entry which is preliminary data.</text>
</comment>
<dbReference type="AlphaFoldDB" id="A0A6A5GWG1"/>
<evidence type="ECO:0000313" key="2">
    <source>
        <dbReference type="Proteomes" id="UP000483820"/>
    </source>
</evidence>
<dbReference type="CTD" id="78776025"/>